<proteinExistence type="predicted"/>
<sequence length="66" mass="7516">MGFIQFVTVEILVRGIPPQSFDLCIFFTDLRKPWCGSDGFLISVKACDWVFPTVVLCAFQELNGLW</sequence>
<accession>A0A8K0H4B3</accession>
<gene>
    <name evidence="1" type="ORF">FNV43_RR10688</name>
</gene>
<name>A0A8K0H4B3_9ROSA</name>
<dbReference type="EMBL" id="VOIH02000005">
    <property type="protein sequence ID" value="KAF3445512.1"/>
    <property type="molecule type" value="Genomic_DNA"/>
</dbReference>
<organism evidence="1 2">
    <name type="scientific">Rhamnella rubrinervis</name>
    <dbReference type="NCBI Taxonomy" id="2594499"/>
    <lineage>
        <taxon>Eukaryota</taxon>
        <taxon>Viridiplantae</taxon>
        <taxon>Streptophyta</taxon>
        <taxon>Embryophyta</taxon>
        <taxon>Tracheophyta</taxon>
        <taxon>Spermatophyta</taxon>
        <taxon>Magnoliopsida</taxon>
        <taxon>eudicotyledons</taxon>
        <taxon>Gunneridae</taxon>
        <taxon>Pentapetalae</taxon>
        <taxon>rosids</taxon>
        <taxon>fabids</taxon>
        <taxon>Rosales</taxon>
        <taxon>Rhamnaceae</taxon>
        <taxon>rhamnoid group</taxon>
        <taxon>Rhamneae</taxon>
        <taxon>Rhamnella</taxon>
    </lineage>
</organism>
<dbReference type="Proteomes" id="UP000796880">
    <property type="component" value="Unassembled WGS sequence"/>
</dbReference>
<dbReference type="AlphaFoldDB" id="A0A8K0H4B3"/>
<evidence type="ECO:0000313" key="2">
    <source>
        <dbReference type="Proteomes" id="UP000796880"/>
    </source>
</evidence>
<evidence type="ECO:0000313" key="1">
    <source>
        <dbReference type="EMBL" id="KAF3445512.1"/>
    </source>
</evidence>
<reference evidence="1" key="1">
    <citation type="submission" date="2020-03" db="EMBL/GenBank/DDBJ databases">
        <title>A high-quality chromosome-level genome assembly of a woody plant with both climbing and erect habits, Rhamnella rubrinervis.</title>
        <authorList>
            <person name="Lu Z."/>
            <person name="Yang Y."/>
            <person name="Zhu X."/>
            <person name="Sun Y."/>
        </authorList>
    </citation>
    <scope>NUCLEOTIDE SEQUENCE</scope>
    <source>
        <strain evidence="1">BYM</strain>
        <tissue evidence="1">Leaf</tissue>
    </source>
</reference>
<keyword evidence="2" id="KW-1185">Reference proteome</keyword>
<protein>
    <submittedName>
        <fullName evidence="1">Uncharacterized protein</fullName>
    </submittedName>
</protein>
<comment type="caution">
    <text evidence="1">The sequence shown here is derived from an EMBL/GenBank/DDBJ whole genome shotgun (WGS) entry which is preliminary data.</text>
</comment>